<proteinExistence type="predicted"/>
<dbReference type="EMBL" id="JBEZFP010000028">
    <property type="protein sequence ID" value="MEU8134531.1"/>
    <property type="molecule type" value="Genomic_DNA"/>
</dbReference>
<keyword evidence="3 5" id="KW-0808">Transferase</keyword>
<dbReference type="RefSeq" id="WP_358353261.1">
    <property type="nucleotide sequence ID" value="NZ_JBEZFP010000028.1"/>
</dbReference>
<dbReference type="CDD" id="cd03801">
    <property type="entry name" value="GT4_PimA-like"/>
    <property type="match status" value="1"/>
</dbReference>
<evidence type="ECO:0000259" key="4">
    <source>
        <dbReference type="Pfam" id="PF13524"/>
    </source>
</evidence>
<comment type="caution">
    <text evidence="5">The sequence shown here is derived from an EMBL/GenBank/DDBJ whole genome shotgun (WGS) entry which is preliminary data.</text>
</comment>
<dbReference type="PANTHER" id="PTHR12526:SF510">
    <property type="entry name" value="D-INOSITOL 3-PHOSPHATE GLYCOSYLTRANSFERASE"/>
    <property type="match status" value="1"/>
</dbReference>
<accession>A0ABV3DFK5</accession>
<reference evidence="5 6" key="1">
    <citation type="submission" date="2024-06" db="EMBL/GenBank/DDBJ databases">
        <title>The Natural Products Discovery Center: Release of the First 8490 Sequenced Strains for Exploring Actinobacteria Biosynthetic Diversity.</title>
        <authorList>
            <person name="Kalkreuter E."/>
            <person name="Kautsar S.A."/>
            <person name="Yang D."/>
            <person name="Bader C.D."/>
            <person name="Teijaro C.N."/>
            <person name="Fluegel L."/>
            <person name="Davis C.M."/>
            <person name="Simpson J.R."/>
            <person name="Lauterbach L."/>
            <person name="Steele A.D."/>
            <person name="Gui C."/>
            <person name="Meng S."/>
            <person name="Li G."/>
            <person name="Viehrig K."/>
            <person name="Ye F."/>
            <person name="Su P."/>
            <person name="Kiefer A.F."/>
            <person name="Nichols A."/>
            <person name="Cepeda A.J."/>
            <person name="Yan W."/>
            <person name="Fan B."/>
            <person name="Jiang Y."/>
            <person name="Adhikari A."/>
            <person name="Zheng C.-J."/>
            <person name="Schuster L."/>
            <person name="Cowan T.M."/>
            <person name="Smanski M.J."/>
            <person name="Chevrette M.G."/>
            <person name="De Carvalho L.P.S."/>
            <person name="Shen B."/>
        </authorList>
    </citation>
    <scope>NUCLEOTIDE SEQUENCE [LARGE SCALE GENOMIC DNA]</scope>
    <source>
        <strain evidence="5 6">NPDC048946</strain>
    </source>
</reference>
<keyword evidence="2 5" id="KW-0328">Glycosyltransferase</keyword>
<gene>
    <name evidence="5" type="ORF">AB0C36_13575</name>
</gene>
<evidence type="ECO:0000313" key="5">
    <source>
        <dbReference type="EMBL" id="MEU8134531.1"/>
    </source>
</evidence>
<keyword evidence="6" id="KW-1185">Reference proteome</keyword>
<dbReference type="GO" id="GO:0016757">
    <property type="term" value="F:glycosyltransferase activity"/>
    <property type="evidence" value="ECO:0007669"/>
    <property type="project" value="UniProtKB-KW"/>
</dbReference>
<organism evidence="5 6">
    <name type="scientific">Streptodolium elevatio</name>
    <dbReference type="NCBI Taxonomy" id="3157996"/>
    <lineage>
        <taxon>Bacteria</taxon>
        <taxon>Bacillati</taxon>
        <taxon>Actinomycetota</taxon>
        <taxon>Actinomycetes</taxon>
        <taxon>Kitasatosporales</taxon>
        <taxon>Streptomycetaceae</taxon>
        <taxon>Streptodolium</taxon>
    </lineage>
</organism>
<dbReference type="PANTHER" id="PTHR12526">
    <property type="entry name" value="GLYCOSYLTRANSFERASE"/>
    <property type="match status" value="1"/>
</dbReference>
<dbReference type="Gene3D" id="3.40.50.2000">
    <property type="entry name" value="Glycogen Phosphorylase B"/>
    <property type="match status" value="2"/>
</dbReference>
<dbReference type="Pfam" id="PF13524">
    <property type="entry name" value="Glyco_trans_1_2"/>
    <property type="match status" value="1"/>
</dbReference>
<sequence>MRVMVFGTYDTTVHPRVGILVEGLQRQGVDVVVCNAALDQEDLSSARPPRNRQGGSRTKARVRHAARLGQLAARARRLPKPDAVLCGYRGRVDIQVARRLFPHVPLVLDHLESVDDVADRTGRAPRAGLRLAMRVEASAIRAADLVLVDTEEHRRMLAPADRQRAVVVPIGAAPHWFDAGRDVGADLEPAPEPASTEHPLRIVAYGLYSPVQGAPVIGAALRQLDGYPLAVTMVGRGLQLQRTRDLVGQDPRVRWHAWVPGSELPRLVARHDVCLGVFGTGAKALRVVPNKVFQGAAAGCAIVTSDTAPQHRLLGGAARFVPAGNPDALADTLRRLAGHPAEVARLRGAAVELARERFTPQSVVEPLVERLELMVGKGS</sequence>
<name>A0ABV3DFK5_9ACTN</name>
<evidence type="ECO:0000256" key="1">
    <source>
        <dbReference type="ARBA" id="ARBA00021292"/>
    </source>
</evidence>
<protein>
    <recommendedName>
        <fullName evidence="1">D-inositol 3-phosphate glycosyltransferase</fullName>
    </recommendedName>
</protein>
<evidence type="ECO:0000256" key="2">
    <source>
        <dbReference type="ARBA" id="ARBA00022676"/>
    </source>
</evidence>
<evidence type="ECO:0000313" key="6">
    <source>
        <dbReference type="Proteomes" id="UP001551482"/>
    </source>
</evidence>
<dbReference type="InterPro" id="IPR055259">
    <property type="entry name" value="YkvP/CgeB_Glyco_trans-like"/>
</dbReference>
<dbReference type="Proteomes" id="UP001551482">
    <property type="component" value="Unassembled WGS sequence"/>
</dbReference>
<feature type="domain" description="Spore protein YkvP/CgeB glycosyl transferase-like" evidence="4">
    <location>
        <begin position="245"/>
        <end position="367"/>
    </location>
</feature>
<dbReference type="SUPFAM" id="SSF53756">
    <property type="entry name" value="UDP-Glycosyltransferase/glycogen phosphorylase"/>
    <property type="match status" value="1"/>
</dbReference>
<evidence type="ECO:0000256" key="3">
    <source>
        <dbReference type="ARBA" id="ARBA00022679"/>
    </source>
</evidence>